<evidence type="ECO:0000313" key="9">
    <source>
        <dbReference type="EMBL" id="PFG39724.1"/>
    </source>
</evidence>
<comment type="subcellular location">
    <subcellularLocation>
        <location evidence="6">Cell membrane</location>
        <topology evidence="6">Multi-pass membrane protein</topology>
    </subcellularLocation>
    <subcellularLocation>
        <location evidence="1">Membrane</location>
        <topology evidence="1">Multi-pass membrane protein</topology>
    </subcellularLocation>
</comment>
<evidence type="ECO:0000256" key="6">
    <source>
        <dbReference type="RuleBase" id="RU363032"/>
    </source>
</evidence>
<feature type="transmembrane region" description="Helical" evidence="6">
    <location>
        <begin position="150"/>
        <end position="168"/>
    </location>
</feature>
<feature type="domain" description="ABC transmembrane type-1" evidence="8">
    <location>
        <begin position="88"/>
        <end position="269"/>
    </location>
</feature>
<evidence type="ECO:0000256" key="7">
    <source>
        <dbReference type="SAM" id="MobiDB-lite"/>
    </source>
</evidence>
<organism evidence="9 10">
    <name type="scientific">Georgenia soli</name>
    <dbReference type="NCBI Taxonomy" id="638953"/>
    <lineage>
        <taxon>Bacteria</taxon>
        <taxon>Bacillati</taxon>
        <taxon>Actinomycetota</taxon>
        <taxon>Actinomycetes</taxon>
        <taxon>Micrococcales</taxon>
        <taxon>Bogoriellaceae</taxon>
        <taxon>Georgenia</taxon>
    </lineage>
</organism>
<evidence type="ECO:0000256" key="4">
    <source>
        <dbReference type="ARBA" id="ARBA00022989"/>
    </source>
</evidence>
<feature type="region of interest" description="Disordered" evidence="7">
    <location>
        <begin position="1"/>
        <end position="33"/>
    </location>
</feature>
<dbReference type="Proteomes" id="UP000222106">
    <property type="component" value="Unassembled WGS sequence"/>
</dbReference>
<dbReference type="InterPro" id="IPR051204">
    <property type="entry name" value="ABC_transp_perm/SBD"/>
</dbReference>
<dbReference type="GO" id="GO:0005886">
    <property type="term" value="C:plasma membrane"/>
    <property type="evidence" value="ECO:0007669"/>
    <property type="project" value="UniProtKB-SubCell"/>
</dbReference>
<dbReference type="PANTHER" id="PTHR30177:SF4">
    <property type="entry name" value="OSMOPROTECTANT IMPORT PERMEASE PROTEIN OSMW"/>
    <property type="match status" value="1"/>
</dbReference>
<feature type="compositionally biased region" description="Low complexity" evidence="7">
    <location>
        <begin position="12"/>
        <end position="31"/>
    </location>
</feature>
<feature type="transmembrane region" description="Helical" evidence="6">
    <location>
        <begin position="216"/>
        <end position="239"/>
    </location>
</feature>
<sequence length="281" mass="28819">MTAQADAGPQSGARLPAPAAGGPGRPQDAGAVEAAIESAEGGRSWRSLLVQPVLIAVVLAGYFLWLATAELSDVESRPLSWGSLGPAIGEHLRLTFVSAAIVVVLAVPLGILLTRRPFRRLAGPVIAVANVGQAAPAIGLIVLLAMWLGFGPWTAVVSLVAYAVLPVLRNTMVGLGGVDERLVEAGRGMGMSALSVLLRVELPLAVPVILAGVRTALVLLVGTATLAVFIDGGGLGILITTGINLYLPNLLVSGALLVALLALLIDWLGRVVEHVAHPRGL</sequence>
<feature type="transmembrane region" description="Helical" evidence="6">
    <location>
        <begin position="125"/>
        <end position="144"/>
    </location>
</feature>
<dbReference type="EMBL" id="PDJI01000004">
    <property type="protein sequence ID" value="PFG39724.1"/>
    <property type="molecule type" value="Genomic_DNA"/>
</dbReference>
<name>A0A2A9EL88_9MICO</name>
<evidence type="ECO:0000313" key="10">
    <source>
        <dbReference type="Proteomes" id="UP000222106"/>
    </source>
</evidence>
<keyword evidence="2 6" id="KW-0813">Transport</keyword>
<evidence type="ECO:0000259" key="8">
    <source>
        <dbReference type="PROSITE" id="PS50928"/>
    </source>
</evidence>
<dbReference type="PROSITE" id="PS50928">
    <property type="entry name" value="ABC_TM1"/>
    <property type="match status" value="1"/>
</dbReference>
<dbReference type="Gene3D" id="1.10.3720.10">
    <property type="entry name" value="MetI-like"/>
    <property type="match status" value="1"/>
</dbReference>
<dbReference type="Pfam" id="PF00528">
    <property type="entry name" value="BPD_transp_1"/>
    <property type="match status" value="1"/>
</dbReference>
<comment type="similarity">
    <text evidence="6">Belongs to the binding-protein-dependent transport system permease family.</text>
</comment>
<dbReference type="SUPFAM" id="SSF161098">
    <property type="entry name" value="MetI-like"/>
    <property type="match status" value="1"/>
</dbReference>
<keyword evidence="3 6" id="KW-0812">Transmembrane</keyword>
<dbReference type="GO" id="GO:0031460">
    <property type="term" value="P:glycine betaine transport"/>
    <property type="evidence" value="ECO:0007669"/>
    <property type="project" value="TreeGrafter"/>
</dbReference>
<evidence type="ECO:0000256" key="3">
    <source>
        <dbReference type="ARBA" id="ARBA00022692"/>
    </source>
</evidence>
<feature type="transmembrane region" description="Helical" evidence="6">
    <location>
        <begin position="92"/>
        <end position="113"/>
    </location>
</feature>
<dbReference type="AlphaFoldDB" id="A0A2A9EL88"/>
<feature type="transmembrane region" description="Helical" evidence="6">
    <location>
        <begin position="246"/>
        <end position="265"/>
    </location>
</feature>
<keyword evidence="10" id="KW-1185">Reference proteome</keyword>
<keyword evidence="5 6" id="KW-0472">Membrane</keyword>
<evidence type="ECO:0000256" key="2">
    <source>
        <dbReference type="ARBA" id="ARBA00022448"/>
    </source>
</evidence>
<dbReference type="GO" id="GO:0055085">
    <property type="term" value="P:transmembrane transport"/>
    <property type="evidence" value="ECO:0007669"/>
    <property type="project" value="InterPro"/>
</dbReference>
<feature type="transmembrane region" description="Helical" evidence="6">
    <location>
        <begin position="189"/>
        <end position="210"/>
    </location>
</feature>
<evidence type="ECO:0000256" key="5">
    <source>
        <dbReference type="ARBA" id="ARBA00023136"/>
    </source>
</evidence>
<accession>A0A2A9EL88</accession>
<reference evidence="9 10" key="1">
    <citation type="submission" date="2017-10" db="EMBL/GenBank/DDBJ databases">
        <title>Sequencing the genomes of 1000 actinobacteria strains.</title>
        <authorList>
            <person name="Klenk H.-P."/>
        </authorList>
    </citation>
    <scope>NUCLEOTIDE SEQUENCE [LARGE SCALE GENOMIC DNA]</scope>
    <source>
        <strain evidence="9 10">DSM 21838</strain>
    </source>
</reference>
<protein>
    <submittedName>
        <fullName evidence="9">Osmoprotectant transport system permease protein</fullName>
    </submittedName>
</protein>
<dbReference type="PANTHER" id="PTHR30177">
    <property type="entry name" value="GLYCINE BETAINE/L-PROLINE TRANSPORT SYSTEM PERMEASE PROTEIN PROW"/>
    <property type="match status" value="1"/>
</dbReference>
<feature type="transmembrane region" description="Helical" evidence="6">
    <location>
        <begin position="53"/>
        <end position="72"/>
    </location>
</feature>
<comment type="caution">
    <text evidence="9">The sequence shown here is derived from an EMBL/GenBank/DDBJ whole genome shotgun (WGS) entry which is preliminary data.</text>
</comment>
<dbReference type="InterPro" id="IPR035906">
    <property type="entry name" value="MetI-like_sf"/>
</dbReference>
<proteinExistence type="inferred from homology"/>
<dbReference type="CDD" id="cd06261">
    <property type="entry name" value="TM_PBP2"/>
    <property type="match status" value="1"/>
</dbReference>
<dbReference type="InterPro" id="IPR000515">
    <property type="entry name" value="MetI-like"/>
</dbReference>
<evidence type="ECO:0000256" key="1">
    <source>
        <dbReference type="ARBA" id="ARBA00004141"/>
    </source>
</evidence>
<keyword evidence="4 6" id="KW-1133">Transmembrane helix</keyword>
<gene>
    <name evidence="9" type="ORF">ATJ97_2237</name>
</gene>